<dbReference type="AlphaFoldDB" id="A0A9D4YX96"/>
<dbReference type="GO" id="GO:0005634">
    <property type="term" value="C:nucleus"/>
    <property type="evidence" value="ECO:0007669"/>
    <property type="project" value="UniProtKB-SubCell"/>
</dbReference>
<accession>A0A9D4YX96</accession>
<evidence type="ECO:0000256" key="3">
    <source>
        <dbReference type="ARBA" id="ARBA00023163"/>
    </source>
</evidence>
<sequence length="542" mass="56412">MPARSSEDEAEERADRMRWTKAAQARFVAALEQSGGVVQATPRAVLNALGMEGVSYAQVKSHLQRHRNAHIADMMDRGEDVSHLSEAQLRASQAVLEKRRAAGRRRPSSAARSPESSMQPPSQRPRSLPEVQGGGGSGSASERLAAMAAGQQLAGLARIPSDFFNLAVASAGTRSLSTGGATAGTAGNQPSSYSSEGRGQGGGEGPLALEQRAAAVGSTMMTVVLGAPPSNTATSDAVAATLNPGDLQAGPAKFDFSAAAHLVQLLSRLEAMQAASELMQRQQQEIVSTLLQHSNALTELKRAMTEIQQQLMAAIAQICVEPPPQQEQQREQQQQQQQEQQQQQQQEQQQHQQQQQQQAGIGIGIVHRPLPLPLHTSDSSNLFASLLGHAQQAQHAAAGSLPPMQCLPAAALQAGSWDLRAQLASQAGGGHQGAFGVPPQQQRPELRPAGAVLAPQASQAMVVGATVAAGLGPVSTQQLPPAQMSDTLTLLLSAFQPSVAVAGSGGEASSDAALQMLNSVGSASGGSGGTDSLLEMLQRATR</sequence>
<evidence type="ECO:0008006" key="9">
    <source>
        <dbReference type="Google" id="ProtNLM"/>
    </source>
</evidence>
<evidence type="ECO:0000313" key="8">
    <source>
        <dbReference type="Proteomes" id="UP001055712"/>
    </source>
</evidence>
<comment type="caution">
    <text evidence="7">The sequence shown here is derived from an EMBL/GenBank/DDBJ whole genome shotgun (WGS) entry which is preliminary data.</text>
</comment>
<dbReference type="PANTHER" id="PTHR31496">
    <property type="entry name" value="TRANSCRIPTION FACTOR KAN2-RELATED"/>
    <property type="match status" value="1"/>
</dbReference>
<feature type="region of interest" description="Disordered" evidence="6">
    <location>
        <begin position="96"/>
        <end position="142"/>
    </location>
</feature>
<feature type="coiled-coil region" evidence="5">
    <location>
        <begin position="262"/>
        <end position="357"/>
    </location>
</feature>
<dbReference type="Gene3D" id="1.10.10.60">
    <property type="entry name" value="Homeodomain-like"/>
    <property type="match status" value="1"/>
</dbReference>
<keyword evidence="4" id="KW-0539">Nucleus</keyword>
<keyword evidence="2" id="KW-0805">Transcription regulation</keyword>
<evidence type="ECO:0000256" key="4">
    <source>
        <dbReference type="ARBA" id="ARBA00023242"/>
    </source>
</evidence>
<dbReference type="GO" id="GO:0006355">
    <property type="term" value="P:regulation of DNA-templated transcription"/>
    <property type="evidence" value="ECO:0007669"/>
    <property type="project" value="InterPro"/>
</dbReference>
<evidence type="ECO:0000256" key="6">
    <source>
        <dbReference type="SAM" id="MobiDB-lite"/>
    </source>
</evidence>
<dbReference type="InterPro" id="IPR009057">
    <property type="entry name" value="Homeodomain-like_sf"/>
</dbReference>
<dbReference type="EMBL" id="SIDB01000006">
    <property type="protein sequence ID" value="KAI3431357.1"/>
    <property type="molecule type" value="Genomic_DNA"/>
</dbReference>
<evidence type="ECO:0000256" key="5">
    <source>
        <dbReference type="SAM" id="Coils"/>
    </source>
</evidence>
<evidence type="ECO:0000256" key="1">
    <source>
        <dbReference type="ARBA" id="ARBA00004123"/>
    </source>
</evidence>
<evidence type="ECO:0000313" key="7">
    <source>
        <dbReference type="EMBL" id="KAI3431357.1"/>
    </source>
</evidence>
<reference evidence="7" key="2">
    <citation type="submission" date="2020-11" db="EMBL/GenBank/DDBJ databases">
        <authorList>
            <person name="Cecchin M."/>
            <person name="Marcolungo L."/>
            <person name="Rossato M."/>
            <person name="Girolomoni L."/>
            <person name="Cosentino E."/>
            <person name="Cuine S."/>
            <person name="Li-Beisson Y."/>
            <person name="Delledonne M."/>
            <person name="Ballottari M."/>
        </authorList>
    </citation>
    <scope>NUCLEOTIDE SEQUENCE</scope>
    <source>
        <strain evidence="7">211/11P</strain>
        <tissue evidence="7">Whole cell</tissue>
    </source>
</reference>
<dbReference type="GO" id="GO:0000976">
    <property type="term" value="F:transcription cis-regulatory region binding"/>
    <property type="evidence" value="ECO:0007669"/>
    <property type="project" value="InterPro"/>
</dbReference>
<gene>
    <name evidence="7" type="ORF">D9Q98_004414</name>
</gene>
<dbReference type="OrthoDB" id="551907at2759"/>
<dbReference type="PANTHER" id="PTHR31496:SF3">
    <property type="entry name" value="TRANSCRIPTION REPRESSOR KAN1"/>
    <property type="match status" value="1"/>
</dbReference>
<organism evidence="7 8">
    <name type="scientific">Chlorella vulgaris</name>
    <name type="common">Green alga</name>
    <dbReference type="NCBI Taxonomy" id="3077"/>
    <lineage>
        <taxon>Eukaryota</taxon>
        <taxon>Viridiplantae</taxon>
        <taxon>Chlorophyta</taxon>
        <taxon>core chlorophytes</taxon>
        <taxon>Trebouxiophyceae</taxon>
        <taxon>Chlorellales</taxon>
        <taxon>Chlorellaceae</taxon>
        <taxon>Chlorella clade</taxon>
        <taxon>Chlorella</taxon>
    </lineage>
</organism>
<feature type="compositionally biased region" description="Low complexity" evidence="6">
    <location>
        <begin position="108"/>
        <end position="130"/>
    </location>
</feature>
<proteinExistence type="predicted"/>
<evidence type="ECO:0000256" key="2">
    <source>
        <dbReference type="ARBA" id="ARBA00023015"/>
    </source>
</evidence>
<protein>
    <recommendedName>
        <fullName evidence="9">HTH myb-type domain-containing protein</fullName>
    </recommendedName>
</protein>
<keyword evidence="3" id="KW-0804">Transcription</keyword>
<dbReference type="Proteomes" id="UP001055712">
    <property type="component" value="Unassembled WGS sequence"/>
</dbReference>
<feature type="compositionally biased region" description="Low complexity" evidence="6">
    <location>
        <begin position="175"/>
        <end position="197"/>
    </location>
</feature>
<keyword evidence="8" id="KW-1185">Reference proteome</keyword>
<reference evidence="7" key="1">
    <citation type="journal article" date="2019" name="Plant J.">
        <title>Chlorella vulgaris genome assembly and annotation reveals the molecular basis for metabolic acclimation to high light conditions.</title>
        <authorList>
            <person name="Cecchin M."/>
            <person name="Marcolungo L."/>
            <person name="Rossato M."/>
            <person name="Girolomoni L."/>
            <person name="Cosentino E."/>
            <person name="Cuine S."/>
            <person name="Li-Beisson Y."/>
            <person name="Delledonne M."/>
            <person name="Ballottari M."/>
        </authorList>
    </citation>
    <scope>NUCLEOTIDE SEQUENCE</scope>
    <source>
        <strain evidence="7">211/11P</strain>
    </source>
</reference>
<comment type="subcellular location">
    <subcellularLocation>
        <location evidence="1">Nucleus</location>
    </subcellularLocation>
</comment>
<dbReference type="InterPro" id="IPR006447">
    <property type="entry name" value="Myb_dom_plants"/>
</dbReference>
<feature type="region of interest" description="Disordered" evidence="6">
    <location>
        <begin position="175"/>
        <end position="206"/>
    </location>
</feature>
<dbReference type="SUPFAM" id="SSF46689">
    <property type="entry name" value="Homeodomain-like"/>
    <property type="match status" value="1"/>
</dbReference>
<dbReference type="NCBIfam" id="TIGR01557">
    <property type="entry name" value="myb_SHAQKYF"/>
    <property type="match status" value="1"/>
</dbReference>
<dbReference type="InterPro" id="IPR044847">
    <property type="entry name" value="KAN_fam"/>
</dbReference>
<dbReference type="GO" id="GO:0010158">
    <property type="term" value="P:abaxial cell fate specification"/>
    <property type="evidence" value="ECO:0007669"/>
    <property type="project" value="InterPro"/>
</dbReference>
<keyword evidence="5" id="KW-0175">Coiled coil</keyword>
<name>A0A9D4YX96_CHLVU</name>